<evidence type="ECO:0000313" key="2">
    <source>
        <dbReference type="EMBL" id="KKT83354.1"/>
    </source>
</evidence>
<dbReference type="AlphaFoldDB" id="A0A0G1NGM3"/>
<protein>
    <submittedName>
        <fullName evidence="2">Uncharacterized protein</fullName>
    </submittedName>
</protein>
<sequence length="306" mass="33585">MWLIFVLVIVGIVFSFQRKNLNLFPKSQQTQIPGQFPEHGSAGTSGSQAAPSPVPPSQSTNSSFFTLPDITTPPPIIQNPIKKVTQPTPPSPAPPASTPKKLAIRINSGGATYGDFSQEYISLENFDYDNKQTAVISGMKLQNRDRVLATIGKDEYGNSVALNYGERAIIATGESQLGKNFKINKCSGYLAQGKNISPSMSFSCPRISDLSLPRNLNNRCIDYIESLSSCVSPTINADTGINNDCAEFVSQHASYAGCVTDHKNDYDFNQPEWRIYLGKNAEMWGNRHENIQLFDQSGNLVTETSY</sequence>
<feature type="region of interest" description="Disordered" evidence="1">
    <location>
        <begin position="32"/>
        <end position="99"/>
    </location>
</feature>
<evidence type="ECO:0000256" key="1">
    <source>
        <dbReference type="SAM" id="MobiDB-lite"/>
    </source>
</evidence>
<accession>A0A0G1NGM3</accession>
<organism evidence="2 3">
    <name type="scientific">Candidatus Giovannonibacteria bacterium GW2011_GWC2_44_9</name>
    <dbReference type="NCBI Taxonomy" id="1618658"/>
    <lineage>
        <taxon>Bacteria</taxon>
        <taxon>Candidatus Giovannoniibacteriota</taxon>
    </lineage>
</organism>
<evidence type="ECO:0000313" key="3">
    <source>
        <dbReference type="Proteomes" id="UP000033915"/>
    </source>
</evidence>
<dbReference type="Proteomes" id="UP000033915">
    <property type="component" value="Unassembled WGS sequence"/>
</dbReference>
<reference evidence="2 3" key="1">
    <citation type="journal article" date="2015" name="Nature">
        <title>rRNA introns, odd ribosomes, and small enigmatic genomes across a large radiation of phyla.</title>
        <authorList>
            <person name="Brown C.T."/>
            <person name="Hug L.A."/>
            <person name="Thomas B.C."/>
            <person name="Sharon I."/>
            <person name="Castelle C.J."/>
            <person name="Singh A."/>
            <person name="Wilkins M.J."/>
            <person name="Williams K.H."/>
            <person name="Banfield J.F."/>
        </authorList>
    </citation>
    <scope>NUCLEOTIDE SEQUENCE [LARGE SCALE GENOMIC DNA]</scope>
</reference>
<proteinExistence type="predicted"/>
<name>A0A0G1NGM3_9BACT</name>
<comment type="caution">
    <text evidence="2">The sequence shown here is derived from an EMBL/GenBank/DDBJ whole genome shotgun (WGS) entry which is preliminary data.</text>
</comment>
<gene>
    <name evidence="2" type="ORF">UW81_C0020G0006</name>
</gene>
<feature type="compositionally biased region" description="Pro residues" evidence="1">
    <location>
        <begin position="87"/>
        <end position="97"/>
    </location>
</feature>
<dbReference type="EMBL" id="LCJT01000020">
    <property type="protein sequence ID" value="KKT83354.1"/>
    <property type="molecule type" value="Genomic_DNA"/>
</dbReference>